<dbReference type="SUPFAM" id="SSF54637">
    <property type="entry name" value="Thioesterase/thiol ester dehydrase-isomerase"/>
    <property type="match status" value="1"/>
</dbReference>
<evidence type="ECO:0000313" key="6">
    <source>
        <dbReference type="Proteomes" id="UP000250079"/>
    </source>
</evidence>
<keyword evidence="6" id="KW-1185">Reference proteome</keyword>
<evidence type="ECO:0000256" key="1">
    <source>
        <dbReference type="ARBA" id="ARBA00008324"/>
    </source>
</evidence>
<proteinExistence type="inferred from homology"/>
<dbReference type="InterPro" id="IPR039298">
    <property type="entry name" value="ACOT13"/>
</dbReference>
<evidence type="ECO:0000259" key="4">
    <source>
        <dbReference type="Pfam" id="PF03061"/>
    </source>
</evidence>
<dbReference type="Gene3D" id="3.10.129.10">
    <property type="entry name" value="Hotdog Thioesterase"/>
    <property type="match status" value="1"/>
</dbReference>
<dbReference type="Pfam" id="PF03061">
    <property type="entry name" value="4HBT"/>
    <property type="match status" value="1"/>
</dbReference>
<dbReference type="CDD" id="cd03443">
    <property type="entry name" value="PaaI_thioesterase"/>
    <property type="match status" value="1"/>
</dbReference>
<feature type="region of interest" description="Disordered" evidence="3">
    <location>
        <begin position="19"/>
        <end position="38"/>
    </location>
</feature>
<evidence type="ECO:0000313" key="5">
    <source>
        <dbReference type="EMBL" id="ASJ74348.1"/>
    </source>
</evidence>
<gene>
    <name evidence="5" type="ORF">IMCC3135_21355</name>
</gene>
<protein>
    <recommendedName>
        <fullName evidence="4">Thioesterase domain-containing protein</fullName>
    </recommendedName>
</protein>
<dbReference type="KEGG" id="gai:IMCC3135_21355"/>
<organism evidence="5 6">
    <name type="scientific">Granulosicoccus antarcticus IMCC3135</name>
    <dbReference type="NCBI Taxonomy" id="1192854"/>
    <lineage>
        <taxon>Bacteria</taxon>
        <taxon>Pseudomonadati</taxon>
        <taxon>Pseudomonadota</taxon>
        <taxon>Gammaproteobacteria</taxon>
        <taxon>Chromatiales</taxon>
        <taxon>Granulosicoccaceae</taxon>
        <taxon>Granulosicoccus</taxon>
    </lineage>
</organism>
<dbReference type="PANTHER" id="PTHR21660">
    <property type="entry name" value="THIOESTERASE SUPERFAMILY MEMBER-RELATED"/>
    <property type="match status" value="1"/>
</dbReference>
<accession>A0A2Z2NX65</accession>
<dbReference type="InterPro" id="IPR029069">
    <property type="entry name" value="HotDog_dom_sf"/>
</dbReference>
<dbReference type="EMBL" id="CP018632">
    <property type="protein sequence ID" value="ASJ74348.1"/>
    <property type="molecule type" value="Genomic_DNA"/>
</dbReference>
<feature type="compositionally biased region" description="Polar residues" evidence="3">
    <location>
        <begin position="19"/>
        <end position="29"/>
    </location>
</feature>
<sequence length="188" mass="20722">MNTGCYAHDTPVLNYQANVTTESDRSQPPSADAQRSEQEQRQLVAEITTLFEQKISFNEFLGFRIDQLEPGPVRINFQMRPELIGHYLHGRLHGGVIASVLDVAGGLAVMMGIAAFHPADSTLQILERFSRLATIDLRVDYLRQGIGSEFTAVGEVVRLGRRVAVCSMRLSNDQDSLIATGNASYIVS</sequence>
<dbReference type="NCBIfam" id="TIGR00369">
    <property type="entry name" value="unchar_dom_1"/>
    <property type="match status" value="1"/>
</dbReference>
<reference evidence="5 6" key="1">
    <citation type="submission" date="2016-12" db="EMBL/GenBank/DDBJ databases">
        <authorList>
            <person name="Song W.-J."/>
            <person name="Kurnit D.M."/>
        </authorList>
    </citation>
    <scope>NUCLEOTIDE SEQUENCE [LARGE SCALE GENOMIC DNA]</scope>
    <source>
        <strain evidence="5 6">IMCC3135</strain>
    </source>
</reference>
<comment type="similarity">
    <text evidence="1">Belongs to the thioesterase PaaI family.</text>
</comment>
<dbReference type="RefSeq" id="WP_205737652.1">
    <property type="nucleotide sequence ID" value="NZ_CP018632.1"/>
</dbReference>
<evidence type="ECO:0000256" key="3">
    <source>
        <dbReference type="SAM" id="MobiDB-lite"/>
    </source>
</evidence>
<dbReference type="InterPro" id="IPR006683">
    <property type="entry name" value="Thioestr_dom"/>
</dbReference>
<name>A0A2Z2NX65_9GAMM</name>
<dbReference type="InterPro" id="IPR003736">
    <property type="entry name" value="PAAI_dom"/>
</dbReference>
<dbReference type="GO" id="GO:0047617">
    <property type="term" value="F:fatty acyl-CoA hydrolase activity"/>
    <property type="evidence" value="ECO:0007669"/>
    <property type="project" value="InterPro"/>
</dbReference>
<keyword evidence="2" id="KW-0378">Hydrolase</keyword>
<dbReference type="AlphaFoldDB" id="A0A2Z2NX65"/>
<evidence type="ECO:0000256" key="2">
    <source>
        <dbReference type="ARBA" id="ARBA00022801"/>
    </source>
</evidence>
<dbReference type="NCBIfam" id="NF008675">
    <property type="entry name" value="PRK11688.1"/>
    <property type="match status" value="1"/>
</dbReference>
<dbReference type="PANTHER" id="PTHR21660:SF1">
    <property type="entry name" value="ACYL-COENZYME A THIOESTERASE 13"/>
    <property type="match status" value="1"/>
</dbReference>
<feature type="domain" description="Thioesterase" evidence="4">
    <location>
        <begin position="89"/>
        <end position="178"/>
    </location>
</feature>
<dbReference type="Proteomes" id="UP000250079">
    <property type="component" value="Chromosome"/>
</dbReference>